<dbReference type="GO" id="GO:0016705">
    <property type="term" value="F:oxidoreductase activity, acting on paired donors, with incorporation or reduction of molecular oxygen"/>
    <property type="evidence" value="ECO:0007669"/>
    <property type="project" value="InterPro"/>
</dbReference>
<feature type="transmembrane region" description="Helical" evidence="8">
    <location>
        <begin position="6"/>
        <end position="24"/>
    </location>
</feature>
<feature type="binding site" description="axial binding residue" evidence="6">
    <location>
        <position position="444"/>
    </location>
    <ligand>
        <name>heme</name>
        <dbReference type="ChEBI" id="CHEBI:30413"/>
    </ligand>
    <ligandPart>
        <name>Fe</name>
        <dbReference type="ChEBI" id="CHEBI:18248"/>
    </ligandPart>
</feature>
<dbReference type="Proteomes" id="UP000251714">
    <property type="component" value="Unassembled WGS sequence"/>
</dbReference>
<keyword evidence="7" id="KW-0560">Oxidoreductase</keyword>
<proteinExistence type="inferred from homology"/>
<dbReference type="InterPro" id="IPR001128">
    <property type="entry name" value="Cyt_P450"/>
</dbReference>
<dbReference type="GO" id="GO:0005506">
    <property type="term" value="F:iron ion binding"/>
    <property type="evidence" value="ECO:0007669"/>
    <property type="project" value="InterPro"/>
</dbReference>
<sequence length="511" mass="59575">MTSSKWLLYGALLTGLALFHLIRLRHRAGLRHIPGPWLARYTTLYRLSLVYKGDSPRQYQLLHEKHGPIVRTGPNHVSTSDPAMIPVIYGIGKNFRKTPFYTTMSLMYQGRRMDSMFTERNPNIHKALKGSVAQIFSMTNMRNFEVYADECSAIFLDAMRDLEGQKLDLAHWLQWYAFDVIGSITFQRRFGFLERRHDVDEMIGKINHGLELVKNIGQSEWLVALFDRLYANSWIRENYWPDTMDKFLKITEKELDKYDRSPKEPSRTDFLSQLREKQDKTGKITHRDMINHLANNLLAGSDTTGISLRAVVYFVIRTPRVHEKLQREIDEADQAGQLSEYVTYQESLELPYFQATLKEAMRMHPAVGFPLERYVPEEGADICGYNLPAGTNISTSAPLMHMNKDVFGNDAQIFRPERWLEASPEQLSLMDRTFIAFGYGSRTCIGKNISLMEMGKLIPQLFRHFDIEWASEQSEWHIHAAWFWKQSELLVRLKRRQAKECRATTEREIYK</sequence>
<evidence type="ECO:0000256" key="6">
    <source>
        <dbReference type="PIRSR" id="PIRSR602401-1"/>
    </source>
</evidence>
<dbReference type="GO" id="GO:0020037">
    <property type="term" value="F:heme binding"/>
    <property type="evidence" value="ECO:0007669"/>
    <property type="project" value="InterPro"/>
</dbReference>
<dbReference type="PRINTS" id="PR00385">
    <property type="entry name" value="P450"/>
</dbReference>
<dbReference type="PRINTS" id="PR00463">
    <property type="entry name" value="EP450I"/>
</dbReference>
<reference evidence="9 10" key="1">
    <citation type="submission" date="2017-12" db="EMBL/GenBank/DDBJ databases">
        <title>Genome sequence of the mycotoxigenic crop pathogen Fusarium proliferatum, strain ITEM 2341 from Date Palm.</title>
        <authorList>
            <person name="Almiman B.F."/>
            <person name="Shittu T.A."/>
            <person name="Muthumeenakshi S."/>
            <person name="Baroncelli R."/>
            <person name="Sreenivasaprasada S."/>
        </authorList>
    </citation>
    <scope>NUCLEOTIDE SEQUENCE [LARGE SCALE GENOMIC DNA]</scope>
    <source>
        <strain evidence="9 10">ITEM 2341</strain>
    </source>
</reference>
<dbReference type="PANTHER" id="PTHR24305:SF232">
    <property type="entry name" value="P450, PUTATIVE (EUROFUNG)-RELATED"/>
    <property type="match status" value="1"/>
</dbReference>
<comment type="similarity">
    <text evidence="2 7">Belongs to the cytochrome P450 family.</text>
</comment>
<keyword evidence="8" id="KW-1133">Transmembrane helix</keyword>
<keyword evidence="8" id="KW-0812">Transmembrane</keyword>
<dbReference type="PROSITE" id="PS00086">
    <property type="entry name" value="CYTOCHROME_P450"/>
    <property type="match status" value="1"/>
</dbReference>
<accession>A0A365N9P2</accession>
<protein>
    <recommendedName>
        <fullName evidence="11">Pisatin demethylase</fullName>
    </recommendedName>
</protein>
<dbReference type="GO" id="GO:0004497">
    <property type="term" value="F:monooxygenase activity"/>
    <property type="evidence" value="ECO:0007669"/>
    <property type="project" value="UniProtKB-KW"/>
</dbReference>
<keyword evidence="3 6" id="KW-0349">Heme</keyword>
<dbReference type="Pfam" id="PF00067">
    <property type="entry name" value="p450"/>
    <property type="match status" value="1"/>
</dbReference>
<dbReference type="InterPro" id="IPR036396">
    <property type="entry name" value="Cyt_P450_sf"/>
</dbReference>
<evidence type="ECO:0000256" key="1">
    <source>
        <dbReference type="ARBA" id="ARBA00001971"/>
    </source>
</evidence>
<evidence type="ECO:0000313" key="9">
    <source>
        <dbReference type="EMBL" id="RBA17540.1"/>
    </source>
</evidence>
<dbReference type="Gene3D" id="1.10.630.10">
    <property type="entry name" value="Cytochrome P450"/>
    <property type="match status" value="1"/>
</dbReference>
<evidence type="ECO:0000313" key="10">
    <source>
        <dbReference type="Proteomes" id="UP000251714"/>
    </source>
</evidence>
<evidence type="ECO:0000256" key="2">
    <source>
        <dbReference type="ARBA" id="ARBA00010617"/>
    </source>
</evidence>
<keyword evidence="7" id="KW-0503">Monooxygenase</keyword>
<gene>
    <name evidence="9" type="ORF">FPRO05_11255</name>
</gene>
<dbReference type="SUPFAM" id="SSF48264">
    <property type="entry name" value="Cytochrome P450"/>
    <property type="match status" value="1"/>
</dbReference>
<comment type="cofactor">
    <cofactor evidence="1 6">
        <name>heme</name>
        <dbReference type="ChEBI" id="CHEBI:30413"/>
    </cofactor>
</comment>
<dbReference type="CDD" id="cd11060">
    <property type="entry name" value="CYP57A1-like"/>
    <property type="match status" value="1"/>
</dbReference>
<keyword evidence="5 6" id="KW-0408">Iron</keyword>
<dbReference type="InterPro" id="IPR017972">
    <property type="entry name" value="Cyt_P450_CS"/>
</dbReference>
<evidence type="ECO:0008006" key="11">
    <source>
        <dbReference type="Google" id="ProtNLM"/>
    </source>
</evidence>
<organism evidence="9 10">
    <name type="scientific">Gibberella intermedia</name>
    <name type="common">Bulb rot disease fungus</name>
    <name type="synonym">Fusarium proliferatum</name>
    <dbReference type="NCBI Taxonomy" id="948311"/>
    <lineage>
        <taxon>Eukaryota</taxon>
        <taxon>Fungi</taxon>
        <taxon>Dikarya</taxon>
        <taxon>Ascomycota</taxon>
        <taxon>Pezizomycotina</taxon>
        <taxon>Sordariomycetes</taxon>
        <taxon>Hypocreomycetidae</taxon>
        <taxon>Hypocreales</taxon>
        <taxon>Nectriaceae</taxon>
        <taxon>Fusarium</taxon>
        <taxon>Fusarium fujikuroi species complex</taxon>
    </lineage>
</organism>
<keyword evidence="8" id="KW-0472">Membrane</keyword>
<dbReference type="PANTHER" id="PTHR24305">
    <property type="entry name" value="CYTOCHROME P450"/>
    <property type="match status" value="1"/>
</dbReference>
<dbReference type="InterPro" id="IPR002401">
    <property type="entry name" value="Cyt_P450_E_grp-I"/>
</dbReference>
<dbReference type="AlphaFoldDB" id="A0A365N9P2"/>
<name>A0A365N9P2_GIBIN</name>
<evidence type="ECO:0000256" key="4">
    <source>
        <dbReference type="ARBA" id="ARBA00022723"/>
    </source>
</evidence>
<comment type="caution">
    <text evidence="9">The sequence shown here is derived from an EMBL/GenBank/DDBJ whole genome shotgun (WGS) entry which is preliminary data.</text>
</comment>
<keyword evidence="4 6" id="KW-0479">Metal-binding</keyword>
<evidence type="ECO:0000256" key="5">
    <source>
        <dbReference type="ARBA" id="ARBA00023004"/>
    </source>
</evidence>
<evidence type="ECO:0000256" key="7">
    <source>
        <dbReference type="RuleBase" id="RU000461"/>
    </source>
</evidence>
<dbReference type="InterPro" id="IPR050121">
    <property type="entry name" value="Cytochrome_P450_monoxygenase"/>
</dbReference>
<dbReference type="FunFam" id="1.10.630.10:FF:000050">
    <property type="entry name" value="Cytochrome P450 monooxygenase"/>
    <property type="match status" value="1"/>
</dbReference>
<evidence type="ECO:0000256" key="8">
    <source>
        <dbReference type="SAM" id="Phobius"/>
    </source>
</evidence>
<dbReference type="EMBL" id="PKMI01000016">
    <property type="protein sequence ID" value="RBA17540.1"/>
    <property type="molecule type" value="Genomic_DNA"/>
</dbReference>
<evidence type="ECO:0000256" key="3">
    <source>
        <dbReference type="ARBA" id="ARBA00022617"/>
    </source>
</evidence>